<accession>A0AA88YUA1</accession>
<dbReference type="EMBL" id="VSWD01000002">
    <property type="protein sequence ID" value="KAK3107773.1"/>
    <property type="molecule type" value="Genomic_DNA"/>
</dbReference>
<dbReference type="AlphaFoldDB" id="A0AA88YUA1"/>
<name>A0AA88YUA1_PINIB</name>
<dbReference type="Pfam" id="PF18738">
    <property type="entry name" value="HEPN_DZIP3"/>
    <property type="match status" value="1"/>
</dbReference>
<gene>
    <name evidence="2" type="ORF">FSP39_021938</name>
</gene>
<dbReference type="Proteomes" id="UP001186944">
    <property type="component" value="Unassembled WGS sequence"/>
</dbReference>
<organism evidence="2 3">
    <name type="scientific">Pinctada imbricata</name>
    <name type="common">Atlantic pearl-oyster</name>
    <name type="synonym">Pinctada martensii</name>
    <dbReference type="NCBI Taxonomy" id="66713"/>
    <lineage>
        <taxon>Eukaryota</taxon>
        <taxon>Metazoa</taxon>
        <taxon>Spiralia</taxon>
        <taxon>Lophotrochozoa</taxon>
        <taxon>Mollusca</taxon>
        <taxon>Bivalvia</taxon>
        <taxon>Autobranchia</taxon>
        <taxon>Pteriomorphia</taxon>
        <taxon>Pterioida</taxon>
        <taxon>Pterioidea</taxon>
        <taxon>Pteriidae</taxon>
        <taxon>Pinctada</taxon>
    </lineage>
</organism>
<proteinExistence type="predicted"/>
<keyword evidence="3" id="KW-1185">Reference proteome</keyword>
<evidence type="ECO:0000313" key="2">
    <source>
        <dbReference type="EMBL" id="KAK3107773.1"/>
    </source>
</evidence>
<sequence>MAASIYASTTETTNANRASRIILGPCTDQLRDVLRHRVPPANFHHVITRNRSNLPHLTQPQRDLILPRPGRYSGDYSDMDISLLYILLRNVCNISPHNNGWGNTPDISDTSLSASIDRIREARNGVVHSSRTILTETEFNYF</sequence>
<evidence type="ECO:0000259" key="1">
    <source>
        <dbReference type="Pfam" id="PF18738"/>
    </source>
</evidence>
<protein>
    <recommendedName>
        <fullName evidence="1">DZIP3-like HEPN domain-containing protein</fullName>
    </recommendedName>
</protein>
<comment type="caution">
    <text evidence="2">The sequence shown here is derived from an EMBL/GenBank/DDBJ whole genome shotgun (WGS) entry which is preliminary data.</text>
</comment>
<feature type="domain" description="DZIP3-like HEPN" evidence="1">
    <location>
        <begin position="42"/>
        <end position="140"/>
    </location>
</feature>
<reference evidence="2" key="1">
    <citation type="submission" date="2019-08" db="EMBL/GenBank/DDBJ databases">
        <title>The improved chromosome-level genome for the pearl oyster Pinctada fucata martensii using PacBio sequencing and Hi-C.</title>
        <authorList>
            <person name="Zheng Z."/>
        </authorList>
    </citation>
    <scope>NUCLEOTIDE SEQUENCE</scope>
    <source>
        <strain evidence="2">ZZ-2019</strain>
        <tissue evidence="2">Adductor muscle</tissue>
    </source>
</reference>
<dbReference type="InterPro" id="IPR041249">
    <property type="entry name" value="HEPN_DZIP3"/>
</dbReference>
<evidence type="ECO:0000313" key="3">
    <source>
        <dbReference type="Proteomes" id="UP001186944"/>
    </source>
</evidence>